<dbReference type="AlphaFoldDB" id="Q4N8T6"/>
<feature type="compositionally biased region" description="Basic and acidic residues" evidence="1">
    <location>
        <begin position="230"/>
        <end position="239"/>
    </location>
</feature>
<dbReference type="VEuPathDB" id="PiroplasmaDB:TpMuguga_01g00378"/>
<reference evidence="3 4" key="1">
    <citation type="journal article" date="2005" name="Science">
        <title>Genome sequence of Theileria parva, a bovine pathogen that transforms lymphocytes.</title>
        <authorList>
            <person name="Gardner M.J."/>
            <person name="Bishop R."/>
            <person name="Shah T."/>
            <person name="de Villiers E.P."/>
            <person name="Carlton J.M."/>
            <person name="Hall N."/>
            <person name="Ren Q."/>
            <person name="Paulsen I.T."/>
            <person name="Pain A."/>
            <person name="Berriman M."/>
            <person name="Wilson R.J.M."/>
            <person name="Sato S."/>
            <person name="Ralph S.A."/>
            <person name="Mann D.J."/>
            <person name="Xiong Z."/>
            <person name="Shallom S.J."/>
            <person name="Weidman J."/>
            <person name="Jiang L."/>
            <person name="Lynn J."/>
            <person name="Weaver B."/>
            <person name="Shoaibi A."/>
            <person name="Domingo A.R."/>
            <person name="Wasawo D."/>
            <person name="Crabtree J."/>
            <person name="Wortman J.R."/>
            <person name="Haas B."/>
            <person name="Angiuoli S.V."/>
            <person name="Creasy T.H."/>
            <person name="Lu C."/>
            <person name="Suh B."/>
            <person name="Silva J.C."/>
            <person name="Utterback T.R."/>
            <person name="Feldblyum T.V."/>
            <person name="Pertea M."/>
            <person name="Allen J."/>
            <person name="Nierman W.C."/>
            <person name="Taracha E.L.N."/>
            <person name="Salzberg S.L."/>
            <person name="White O.R."/>
            <person name="Fitzhugh H.A."/>
            <person name="Morzaria S."/>
            <person name="Venter J.C."/>
            <person name="Fraser C.M."/>
            <person name="Nene V."/>
        </authorList>
    </citation>
    <scope>NUCLEOTIDE SEQUENCE [LARGE SCALE GENOMIC DNA]</scope>
    <source>
        <strain evidence="3 4">Muguga</strain>
    </source>
</reference>
<dbReference type="OMA" id="CESSDKF"/>
<feature type="compositionally biased region" description="Basic and acidic residues" evidence="1">
    <location>
        <begin position="195"/>
        <end position="204"/>
    </location>
</feature>
<organism evidence="3 4">
    <name type="scientific">Theileria parva</name>
    <name type="common">East coast fever infection agent</name>
    <dbReference type="NCBI Taxonomy" id="5875"/>
    <lineage>
        <taxon>Eukaryota</taxon>
        <taxon>Sar</taxon>
        <taxon>Alveolata</taxon>
        <taxon>Apicomplexa</taxon>
        <taxon>Aconoidasida</taxon>
        <taxon>Piroplasmida</taxon>
        <taxon>Theileriidae</taxon>
        <taxon>Theileria</taxon>
    </lineage>
</organism>
<dbReference type="InParanoid" id="Q4N8T6"/>
<evidence type="ECO:0000256" key="2">
    <source>
        <dbReference type="SAM" id="SignalP"/>
    </source>
</evidence>
<sequence length="239" mass="25850">MEFIIPIYLLISLWSLKVCESSDKFDPKSTKNSKATQTSDTTDTDNDKNNGTSKDRNKGKGDHKNEDEGYGTGDSDSDVDRSDKCNKQGDVARPGEGNRPGGSGNDKLPPQQKNNNLVGNAGKQLAKNMRSGDSNGDKGNEGNKSGGNGSDKGPHQNKIPDIGFNPGGAKKLGGPPIKPEVIKVTIIDSEDEEEEKKKQEEKNKPKGYKMHTNEELEATQLGGPAYFDDLEPKNECIIS</sequence>
<dbReference type="Proteomes" id="UP000001949">
    <property type="component" value="Unassembled WGS sequence"/>
</dbReference>
<evidence type="ECO:0000256" key="1">
    <source>
        <dbReference type="SAM" id="MobiDB-lite"/>
    </source>
</evidence>
<evidence type="ECO:0000313" key="4">
    <source>
        <dbReference type="Proteomes" id="UP000001949"/>
    </source>
</evidence>
<keyword evidence="4" id="KW-1185">Reference proteome</keyword>
<accession>Q4N8T6</accession>
<dbReference type="RefSeq" id="XP_765905.1">
    <property type="nucleotide sequence ID" value="XM_760812.1"/>
</dbReference>
<proteinExistence type="predicted"/>
<dbReference type="eggNOG" id="ENOG502QY7D">
    <property type="taxonomic scope" value="Eukaryota"/>
</dbReference>
<name>Q4N8T6_THEPA</name>
<feature type="compositionally biased region" description="Basic and acidic residues" evidence="1">
    <location>
        <begin position="78"/>
        <end position="87"/>
    </location>
</feature>
<dbReference type="KEGG" id="tpv:TP01_0378"/>
<comment type="caution">
    <text evidence="3">The sequence shown here is derived from an EMBL/GenBank/DDBJ whole genome shotgun (WGS) entry which is preliminary data.</text>
</comment>
<feature type="chain" id="PRO_5004241760" description="CD8+ T cell target antigen Tp9" evidence="2">
    <location>
        <begin position="22"/>
        <end position="239"/>
    </location>
</feature>
<feature type="region of interest" description="Disordered" evidence="1">
    <location>
        <begin position="22"/>
        <end position="239"/>
    </location>
</feature>
<protein>
    <recommendedName>
        <fullName evidence="5">CD8+ T cell target antigen Tp9</fullName>
    </recommendedName>
</protein>
<feature type="compositionally biased region" description="Basic and acidic residues" evidence="1">
    <location>
        <begin position="45"/>
        <end position="67"/>
    </location>
</feature>
<evidence type="ECO:0008006" key="5">
    <source>
        <dbReference type="Google" id="ProtNLM"/>
    </source>
</evidence>
<dbReference type="EMBL" id="AAGK01000001">
    <property type="protein sequence ID" value="EAN33622.1"/>
    <property type="molecule type" value="Genomic_DNA"/>
</dbReference>
<gene>
    <name evidence="3" type="ordered locus">TP01_0378</name>
</gene>
<keyword evidence="2" id="KW-0732">Signal</keyword>
<dbReference type="GeneID" id="3502488"/>
<feature type="signal peptide" evidence="2">
    <location>
        <begin position="1"/>
        <end position="21"/>
    </location>
</feature>
<evidence type="ECO:0000313" key="3">
    <source>
        <dbReference type="EMBL" id="EAN33622.1"/>
    </source>
</evidence>